<dbReference type="AlphaFoldDB" id="A0A1R3HRH2"/>
<feature type="chain" id="PRO_5013272204" evidence="1">
    <location>
        <begin position="24"/>
        <end position="171"/>
    </location>
</feature>
<protein>
    <submittedName>
        <fullName evidence="2">Uncharacterized protein</fullName>
    </submittedName>
</protein>
<dbReference type="OrthoDB" id="1926966at2759"/>
<keyword evidence="1" id="KW-0732">Signal</keyword>
<organism evidence="2 3">
    <name type="scientific">Corchorus olitorius</name>
    <dbReference type="NCBI Taxonomy" id="93759"/>
    <lineage>
        <taxon>Eukaryota</taxon>
        <taxon>Viridiplantae</taxon>
        <taxon>Streptophyta</taxon>
        <taxon>Embryophyta</taxon>
        <taxon>Tracheophyta</taxon>
        <taxon>Spermatophyta</taxon>
        <taxon>Magnoliopsida</taxon>
        <taxon>eudicotyledons</taxon>
        <taxon>Gunneridae</taxon>
        <taxon>Pentapetalae</taxon>
        <taxon>rosids</taxon>
        <taxon>malvids</taxon>
        <taxon>Malvales</taxon>
        <taxon>Malvaceae</taxon>
        <taxon>Grewioideae</taxon>
        <taxon>Apeibeae</taxon>
        <taxon>Corchorus</taxon>
    </lineage>
</organism>
<evidence type="ECO:0000256" key="1">
    <source>
        <dbReference type="SAM" id="SignalP"/>
    </source>
</evidence>
<evidence type="ECO:0000313" key="3">
    <source>
        <dbReference type="Proteomes" id="UP000187203"/>
    </source>
</evidence>
<gene>
    <name evidence="2" type="ORF">COLO4_27456</name>
</gene>
<sequence>MQLHDLLSSFLSASMLFWLKVKGIPAEMKSGVSGISGPTAGISFGKIPFFMMDKIGIEHLDSSDSKQVISTASKAEACYTVKLATLREIRREIQGFEYTDKWREMRFEKAKSETPWLENLRIGERVDVLGQIIGTKGFSAEDEARRQPSKENLGKEMHSWGRLRFERGVGE</sequence>
<keyword evidence="3" id="KW-1185">Reference proteome</keyword>
<name>A0A1R3HRH2_9ROSI</name>
<dbReference type="Proteomes" id="UP000187203">
    <property type="component" value="Unassembled WGS sequence"/>
</dbReference>
<reference evidence="3" key="1">
    <citation type="submission" date="2013-09" db="EMBL/GenBank/DDBJ databases">
        <title>Corchorus olitorius genome sequencing.</title>
        <authorList>
            <person name="Alam M."/>
            <person name="Haque M.S."/>
            <person name="Islam M.S."/>
            <person name="Emdad E.M."/>
            <person name="Islam M.M."/>
            <person name="Ahmed B."/>
            <person name="Halim A."/>
            <person name="Hossen Q.M.M."/>
            <person name="Hossain M.Z."/>
            <person name="Ahmed R."/>
            <person name="Khan M.M."/>
            <person name="Islam R."/>
            <person name="Rashid M.M."/>
            <person name="Khan S.A."/>
            <person name="Rahman M.S."/>
            <person name="Alam M."/>
            <person name="Yahiya A.S."/>
            <person name="Khan M.S."/>
            <person name="Azam M.S."/>
            <person name="Haque T."/>
            <person name="Lashkar M.Z.H."/>
            <person name="Akhand A.I."/>
            <person name="Morshed G."/>
            <person name="Roy S."/>
            <person name="Uddin K.S."/>
            <person name="Rabeya T."/>
            <person name="Hossain A.S."/>
            <person name="Chowdhury A."/>
            <person name="Snigdha A.R."/>
            <person name="Mortoza M.S."/>
            <person name="Matin S.A."/>
            <person name="Hoque S.M.E."/>
            <person name="Islam M.K."/>
            <person name="Roy D.K."/>
            <person name="Haider R."/>
            <person name="Moosa M.M."/>
            <person name="Elias S.M."/>
            <person name="Hasan A.M."/>
            <person name="Jahan S."/>
            <person name="Shafiuddin M."/>
            <person name="Mahmood N."/>
            <person name="Shommy N.S."/>
        </authorList>
    </citation>
    <scope>NUCLEOTIDE SEQUENCE [LARGE SCALE GENOMIC DNA]</scope>
    <source>
        <strain evidence="3">cv. O-4</strain>
    </source>
</reference>
<proteinExistence type="predicted"/>
<dbReference type="EMBL" id="AWUE01019575">
    <property type="protein sequence ID" value="OMO72800.1"/>
    <property type="molecule type" value="Genomic_DNA"/>
</dbReference>
<evidence type="ECO:0000313" key="2">
    <source>
        <dbReference type="EMBL" id="OMO72800.1"/>
    </source>
</evidence>
<comment type="caution">
    <text evidence="2">The sequence shown here is derived from an EMBL/GenBank/DDBJ whole genome shotgun (WGS) entry which is preliminary data.</text>
</comment>
<dbReference type="STRING" id="93759.A0A1R3HRH2"/>
<feature type="signal peptide" evidence="1">
    <location>
        <begin position="1"/>
        <end position="23"/>
    </location>
</feature>
<accession>A0A1R3HRH2</accession>